<dbReference type="EMBL" id="BKCP01013292">
    <property type="protein sequence ID" value="GER57348.1"/>
    <property type="molecule type" value="Genomic_DNA"/>
</dbReference>
<sequence>MAWAASSKAVTCGSHGPGEDKQKLFVVPRLTWRLGKNLGIGPWNLLFCRPTFLSFGSLVSESGTMPAERSGIGPENRFDWSQTVCSWAIDPRTISGPENPDIWLLSINVCIPDFPNEAGRWPVMLLYESRRVWKFGRESNMSGIWPTTFALLAMKVVREDESLSVSGIVQAGRLVLFCMLKVWRLVRPERKPVGKDSKLFSSRYASWREGRSERGGSGPDNLLRWRLRVLRAESWVRWEGIVPVRDLDARLMEVTRAEESQLMPCHLQKFGPVQPGGLGLMDLANWAMTDASSAAIRWTEVENNVKRRMRRRRERNLSLSLCIV</sequence>
<accession>A0A5A7RJN5</accession>
<feature type="non-terminal residue" evidence="1">
    <location>
        <position position="324"/>
    </location>
</feature>
<name>A0A5A7RJN5_STRAF</name>
<comment type="caution">
    <text evidence="1">The sequence shown here is derived from an EMBL/GenBank/DDBJ whole genome shotgun (WGS) entry which is preliminary data.</text>
</comment>
<dbReference type="GO" id="GO:0016301">
    <property type="term" value="F:kinase activity"/>
    <property type="evidence" value="ECO:0007669"/>
    <property type="project" value="UniProtKB-KW"/>
</dbReference>
<protein>
    <submittedName>
        <fullName evidence="1">Leucine-rich repeat protein kinase family protein</fullName>
    </submittedName>
</protein>
<dbReference type="Proteomes" id="UP000325081">
    <property type="component" value="Unassembled WGS sequence"/>
</dbReference>
<gene>
    <name evidence="1" type="ORF">STAS_35162</name>
</gene>
<organism evidence="1 2">
    <name type="scientific">Striga asiatica</name>
    <name type="common">Asiatic witchweed</name>
    <name type="synonym">Buchnera asiatica</name>
    <dbReference type="NCBI Taxonomy" id="4170"/>
    <lineage>
        <taxon>Eukaryota</taxon>
        <taxon>Viridiplantae</taxon>
        <taxon>Streptophyta</taxon>
        <taxon>Embryophyta</taxon>
        <taxon>Tracheophyta</taxon>
        <taxon>Spermatophyta</taxon>
        <taxon>Magnoliopsida</taxon>
        <taxon>eudicotyledons</taxon>
        <taxon>Gunneridae</taxon>
        <taxon>Pentapetalae</taxon>
        <taxon>asterids</taxon>
        <taxon>lamiids</taxon>
        <taxon>Lamiales</taxon>
        <taxon>Orobanchaceae</taxon>
        <taxon>Buchnereae</taxon>
        <taxon>Striga</taxon>
    </lineage>
</organism>
<reference evidence="2" key="1">
    <citation type="journal article" date="2019" name="Curr. Biol.">
        <title>Genome Sequence of Striga asiatica Provides Insight into the Evolution of Plant Parasitism.</title>
        <authorList>
            <person name="Yoshida S."/>
            <person name="Kim S."/>
            <person name="Wafula E.K."/>
            <person name="Tanskanen J."/>
            <person name="Kim Y.M."/>
            <person name="Honaas L."/>
            <person name="Yang Z."/>
            <person name="Spallek T."/>
            <person name="Conn C.E."/>
            <person name="Ichihashi Y."/>
            <person name="Cheong K."/>
            <person name="Cui S."/>
            <person name="Der J.P."/>
            <person name="Gundlach H."/>
            <person name="Jiao Y."/>
            <person name="Hori C."/>
            <person name="Ishida J.K."/>
            <person name="Kasahara H."/>
            <person name="Kiba T."/>
            <person name="Kim M.S."/>
            <person name="Koo N."/>
            <person name="Laohavisit A."/>
            <person name="Lee Y.H."/>
            <person name="Lumba S."/>
            <person name="McCourt P."/>
            <person name="Mortimer J.C."/>
            <person name="Mutuku J.M."/>
            <person name="Nomura T."/>
            <person name="Sasaki-Sekimoto Y."/>
            <person name="Seto Y."/>
            <person name="Wang Y."/>
            <person name="Wakatake T."/>
            <person name="Sakakibara H."/>
            <person name="Demura T."/>
            <person name="Yamaguchi S."/>
            <person name="Yoneyama K."/>
            <person name="Manabe R.I."/>
            <person name="Nelson D.C."/>
            <person name="Schulman A.H."/>
            <person name="Timko M.P."/>
            <person name="dePamphilis C.W."/>
            <person name="Choi D."/>
            <person name="Shirasu K."/>
        </authorList>
    </citation>
    <scope>NUCLEOTIDE SEQUENCE [LARGE SCALE GENOMIC DNA]</scope>
    <source>
        <strain evidence="2">cv. UVA1</strain>
    </source>
</reference>
<dbReference type="OrthoDB" id="10664230at2759"/>
<dbReference type="AlphaFoldDB" id="A0A5A7RJN5"/>
<proteinExistence type="predicted"/>
<keyword evidence="1" id="KW-0808">Transferase</keyword>
<keyword evidence="2" id="KW-1185">Reference proteome</keyword>
<keyword evidence="1" id="KW-0418">Kinase</keyword>
<evidence type="ECO:0000313" key="2">
    <source>
        <dbReference type="Proteomes" id="UP000325081"/>
    </source>
</evidence>
<evidence type="ECO:0000313" key="1">
    <source>
        <dbReference type="EMBL" id="GER57348.1"/>
    </source>
</evidence>